<name>A0A9D2MHP9_9FIRM</name>
<dbReference type="InterPro" id="IPR041931">
    <property type="entry name" value="DNA_pol3_alpha_thumb_dom"/>
</dbReference>
<dbReference type="GO" id="GO:0003676">
    <property type="term" value="F:nucleic acid binding"/>
    <property type="evidence" value="ECO:0007669"/>
    <property type="project" value="InterPro"/>
</dbReference>
<dbReference type="SMART" id="SM00481">
    <property type="entry name" value="POLIIIAc"/>
    <property type="match status" value="1"/>
</dbReference>
<proteinExistence type="inferred from homology"/>
<organism evidence="13 14">
    <name type="scientific">Candidatus Eubacterium faecale</name>
    <dbReference type="NCBI Taxonomy" id="2838568"/>
    <lineage>
        <taxon>Bacteria</taxon>
        <taxon>Bacillati</taxon>
        <taxon>Bacillota</taxon>
        <taxon>Clostridia</taxon>
        <taxon>Eubacteriales</taxon>
        <taxon>Eubacteriaceae</taxon>
        <taxon>Eubacterium</taxon>
    </lineage>
</organism>
<dbReference type="GO" id="GO:0008408">
    <property type="term" value="F:3'-5' exonuclease activity"/>
    <property type="evidence" value="ECO:0007669"/>
    <property type="project" value="InterPro"/>
</dbReference>
<dbReference type="SUPFAM" id="SSF89550">
    <property type="entry name" value="PHP domain-like"/>
    <property type="match status" value="1"/>
</dbReference>
<dbReference type="NCBIfam" id="TIGR00594">
    <property type="entry name" value="polc"/>
    <property type="match status" value="1"/>
</dbReference>
<evidence type="ECO:0000313" key="14">
    <source>
        <dbReference type="Proteomes" id="UP000823877"/>
    </source>
</evidence>
<evidence type="ECO:0000256" key="7">
    <source>
        <dbReference type="ARBA" id="ARBA00022705"/>
    </source>
</evidence>
<dbReference type="InterPro" id="IPR016195">
    <property type="entry name" value="Pol/histidinol_Pase-like"/>
</dbReference>
<feature type="region of interest" description="Disordered" evidence="11">
    <location>
        <begin position="1049"/>
        <end position="1077"/>
    </location>
</feature>
<dbReference type="NCBIfam" id="NF004226">
    <property type="entry name" value="PRK05673.1"/>
    <property type="match status" value="1"/>
</dbReference>
<keyword evidence="5 13" id="KW-0808">Transferase</keyword>
<evidence type="ECO:0000256" key="10">
    <source>
        <dbReference type="ARBA" id="ARBA00049244"/>
    </source>
</evidence>
<sequence>MFTHLHLHTEYSLLDGACRIEPLVLRAKELGMTSLAITDHGNMYGAVAFYKTCKKHGIKPIIGCEVYVAPRTRFDREKVLDKDYNHLILLCENETGYKNLIKLVSLSYTEGYYYKPRVDHDILEKYHEGLICLSACLAGEIPQALLERDYEKAKNTALRYRDVFGKDNYFLELQDHGIKEQKIVAEGIKRLYAETGIPVVVTNDTHYIYKEDSKIQQVLICIATNHVLGEDTGLEFHSQEFYLKSEEEMKHLFPELPEAVENTARIAKRCNFDFEFGKTKLPYFEIEEKISHFDYFRRLCYEGLQKRYADPPKEYTDRLEYELDTVNKMGYTDYYLIVADFVSFAKREGIPVGPGRGSGTGSLAAYCMGITDLDPMKYNLLFERFLNPERVSMPDFDIDFCYERRQEVIDYVTRKYGADHVAQIVTFGTLKTRAAIRDVGRVMGMSYAAVDTVSKLVPNEFKITVEDAVSKSAKLRELMAQDPRVDELIETARKVEGMPRNTSTHAAGVVITHDPVSSYVPLATNDGLVVTQYIMTELEELGLLKMDFLGLRTLTVIDDASKAAGIDINEISLEDPKVYKLFSRGQTEGVFQFESSGMKQMLMNLKPTKLEHLIAANSLYRPGPAKQIDLFVENSHHPEKVRYALPQLKPILEDTFGCIVYQEQVMQILRSLAGYSYGRADVVRRAMSKKKKDVMEAERKNFLAGCAENQIDTEIANSIFDQISEFAKYAFNKSHAACYSLVAYRTAYLKCYYPAQFMAALLTSVLDSSNKVARYIAESKRLGLRLAVPDVNSSMKGFSANGKVINYGLLGIKNLGTDFIDDIINERKNGKYKTFFDFCSRLQTSHFNRRAVESLIRSGALDSLGANRRQMLQALPVVAANLEEQRRKTMYGQVGFFELGNSGDSFGIDFELPDVEEFPKSELLKMEKEMTGLYLSGHPLDKYEDLINQLGYARTGDILDAGSSSFSKYKDKSSVSLCGIITHITVKQTRNGQNMAFVTVEDMFGSVEVIAFPKILQSVSDLLVVSGVITVQGTLSVEEEKEPKILANSITGAPGPNAAAGNPVSETGQENREPVSHKKGKHRGLFLRFDSEKDERIKKAKIITSIFEGDFPLCFYYKDKKHYDLQKRADFTAPNPTMLEELCRLLGNENVVVMD</sequence>
<dbReference type="InterPro" id="IPR004013">
    <property type="entry name" value="PHP_dom"/>
</dbReference>
<comment type="caution">
    <text evidence="13">The sequence shown here is derived from an EMBL/GenBank/DDBJ whole genome shotgun (WGS) entry which is preliminary data.</text>
</comment>
<dbReference type="Pfam" id="PF17657">
    <property type="entry name" value="DNA_pol3_finger"/>
    <property type="match status" value="1"/>
</dbReference>
<dbReference type="AlphaFoldDB" id="A0A9D2MHP9"/>
<evidence type="ECO:0000256" key="4">
    <source>
        <dbReference type="ARBA" id="ARBA00019114"/>
    </source>
</evidence>
<dbReference type="Pfam" id="PF14579">
    <property type="entry name" value="HHH_6"/>
    <property type="match status" value="1"/>
</dbReference>
<evidence type="ECO:0000259" key="12">
    <source>
        <dbReference type="SMART" id="SM00481"/>
    </source>
</evidence>
<keyword evidence="6 13" id="KW-0548">Nucleotidyltransferase</keyword>
<dbReference type="InterPro" id="IPR003141">
    <property type="entry name" value="Pol/His_phosphatase_N"/>
</dbReference>
<dbReference type="GO" id="GO:0006260">
    <property type="term" value="P:DNA replication"/>
    <property type="evidence" value="ECO:0007669"/>
    <property type="project" value="UniProtKB-KW"/>
</dbReference>
<evidence type="ECO:0000313" key="13">
    <source>
        <dbReference type="EMBL" id="HJB74273.1"/>
    </source>
</evidence>
<dbReference type="InterPro" id="IPR011708">
    <property type="entry name" value="DNA_pol3_alpha_NTPase_dom"/>
</dbReference>
<accession>A0A9D2MHP9</accession>
<dbReference type="InterPro" id="IPR029460">
    <property type="entry name" value="DNAPol_HHH"/>
</dbReference>
<evidence type="ECO:0000256" key="2">
    <source>
        <dbReference type="ARBA" id="ARBA00009496"/>
    </source>
</evidence>
<evidence type="ECO:0000256" key="3">
    <source>
        <dbReference type="ARBA" id="ARBA00012417"/>
    </source>
</evidence>
<comment type="function">
    <text evidence="9">DNA polymerase III is a complex, multichain enzyme responsible for most of the replicative synthesis in bacteria. This DNA polymerase also exhibits 3' to 5' exonuclease activity. The alpha chain is the DNA polymerase.</text>
</comment>
<dbReference type="Gene3D" id="1.10.10.1600">
    <property type="entry name" value="Bacterial DNA polymerase III alpha subunit, thumb domain"/>
    <property type="match status" value="1"/>
</dbReference>
<feature type="domain" description="Polymerase/histidinol phosphatase N-terminal" evidence="12">
    <location>
        <begin position="3"/>
        <end position="70"/>
    </location>
</feature>
<dbReference type="EMBL" id="DWXN01000002">
    <property type="protein sequence ID" value="HJB74273.1"/>
    <property type="molecule type" value="Genomic_DNA"/>
</dbReference>
<feature type="compositionally biased region" description="Low complexity" evidence="11">
    <location>
        <begin position="1052"/>
        <end position="1063"/>
    </location>
</feature>
<dbReference type="Pfam" id="PF07733">
    <property type="entry name" value="DNA_pol3_alpha"/>
    <property type="match status" value="1"/>
</dbReference>
<dbReference type="Pfam" id="PF01336">
    <property type="entry name" value="tRNA_anti-codon"/>
    <property type="match status" value="1"/>
</dbReference>
<dbReference type="PANTHER" id="PTHR32294">
    <property type="entry name" value="DNA POLYMERASE III SUBUNIT ALPHA"/>
    <property type="match status" value="1"/>
</dbReference>
<keyword evidence="8" id="KW-0239">DNA-directed DNA polymerase</keyword>
<dbReference type="Gene3D" id="3.20.20.140">
    <property type="entry name" value="Metal-dependent hydrolases"/>
    <property type="match status" value="1"/>
</dbReference>
<comment type="subcellular location">
    <subcellularLocation>
        <location evidence="1">Cytoplasm</location>
    </subcellularLocation>
</comment>
<dbReference type="Proteomes" id="UP000823877">
    <property type="component" value="Unassembled WGS sequence"/>
</dbReference>
<dbReference type="GO" id="GO:0005737">
    <property type="term" value="C:cytoplasm"/>
    <property type="evidence" value="ECO:0007669"/>
    <property type="project" value="UniProtKB-SubCell"/>
</dbReference>
<dbReference type="InterPro" id="IPR040982">
    <property type="entry name" value="DNA_pol3_finger"/>
</dbReference>
<dbReference type="CDD" id="cd12113">
    <property type="entry name" value="PHP_PolIIIA_DnaE3"/>
    <property type="match status" value="1"/>
</dbReference>
<comment type="similarity">
    <text evidence="2">Belongs to the DNA polymerase type-C family. DnaE subfamily.</text>
</comment>
<dbReference type="EC" id="2.7.7.7" evidence="3"/>
<dbReference type="Gene3D" id="1.10.150.870">
    <property type="match status" value="1"/>
</dbReference>
<evidence type="ECO:0000256" key="8">
    <source>
        <dbReference type="ARBA" id="ARBA00022932"/>
    </source>
</evidence>
<evidence type="ECO:0000256" key="5">
    <source>
        <dbReference type="ARBA" id="ARBA00022679"/>
    </source>
</evidence>
<dbReference type="Pfam" id="PF02811">
    <property type="entry name" value="PHP"/>
    <property type="match status" value="1"/>
</dbReference>
<gene>
    <name evidence="13" type="ORF">IAA37_01180</name>
</gene>
<dbReference type="GO" id="GO:0003887">
    <property type="term" value="F:DNA-directed DNA polymerase activity"/>
    <property type="evidence" value="ECO:0007669"/>
    <property type="project" value="UniProtKB-KW"/>
</dbReference>
<evidence type="ECO:0000256" key="6">
    <source>
        <dbReference type="ARBA" id="ARBA00022695"/>
    </source>
</evidence>
<comment type="catalytic activity">
    <reaction evidence="10">
        <text>DNA(n) + a 2'-deoxyribonucleoside 5'-triphosphate = DNA(n+1) + diphosphate</text>
        <dbReference type="Rhea" id="RHEA:22508"/>
        <dbReference type="Rhea" id="RHEA-COMP:17339"/>
        <dbReference type="Rhea" id="RHEA-COMP:17340"/>
        <dbReference type="ChEBI" id="CHEBI:33019"/>
        <dbReference type="ChEBI" id="CHEBI:61560"/>
        <dbReference type="ChEBI" id="CHEBI:173112"/>
        <dbReference type="EC" id="2.7.7.7"/>
    </reaction>
</comment>
<dbReference type="InterPro" id="IPR004805">
    <property type="entry name" value="DnaE2/DnaE/PolC"/>
</dbReference>
<protein>
    <recommendedName>
        <fullName evidence="4">DNA polymerase III subunit alpha</fullName>
        <ecNumber evidence="3">2.7.7.7</ecNumber>
    </recommendedName>
</protein>
<evidence type="ECO:0000256" key="9">
    <source>
        <dbReference type="ARBA" id="ARBA00025611"/>
    </source>
</evidence>
<dbReference type="CDD" id="cd04485">
    <property type="entry name" value="DnaE_OBF"/>
    <property type="match status" value="1"/>
</dbReference>
<dbReference type="InterPro" id="IPR004365">
    <property type="entry name" value="NA-bd_OB_tRNA"/>
</dbReference>
<reference evidence="13" key="2">
    <citation type="submission" date="2021-04" db="EMBL/GenBank/DDBJ databases">
        <authorList>
            <person name="Gilroy R."/>
        </authorList>
    </citation>
    <scope>NUCLEOTIDE SEQUENCE</scope>
    <source>
        <strain evidence="13">CHK188-16595</strain>
    </source>
</reference>
<dbReference type="PANTHER" id="PTHR32294:SF0">
    <property type="entry name" value="DNA POLYMERASE III SUBUNIT ALPHA"/>
    <property type="match status" value="1"/>
</dbReference>
<evidence type="ECO:0000256" key="11">
    <source>
        <dbReference type="SAM" id="MobiDB-lite"/>
    </source>
</evidence>
<dbReference type="NCBIfam" id="NF005298">
    <property type="entry name" value="PRK06826.1"/>
    <property type="match status" value="1"/>
</dbReference>
<reference evidence="13" key="1">
    <citation type="journal article" date="2021" name="PeerJ">
        <title>Extensive microbial diversity within the chicken gut microbiome revealed by metagenomics and culture.</title>
        <authorList>
            <person name="Gilroy R."/>
            <person name="Ravi A."/>
            <person name="Getino M."/>
            <person name="Pursley I."/>
            <person name="Horton D.L."/>
            <person name="Alikhan N.F."/>
            <person name="Baker D."/>
            <person name="Gharbi K."/>
            <person name="Hall N."/>
            <person name="Watson M."/>
            <person name="Adriaenssens E.M."/>
            <person name="Foster-Nyarko E."/>
            <person name="Jarju S."/>
            <person name="Secka A."/>
            <person name="Antonio M."/>
            <person name="Oren A."/>
            <person name="Chaudhuri R.R."/>
            <person name="La Ragione R."/>
            <person name="Hildebrand F."/>
            <person name="Pallen M.J."/>
        </authorList>
    </citation>
    <scope>NUCLEOTIDE SEQUENCE</scope>
    <source>
        <strain evidence="13">CHK188-16595</strain>
    </source>
</reference>
<evidence type="ECO:0000256" key="1">
    <source>
        <dbReference type="ARBA" id="ARBA00004496"/>
    </source>
</evidence>
<keyword evidence="7" id="KW-0235">DNA replication</keyword>